<accession>A0A2T7EHT2</accession>
<keyword evidence="2" id="KW-1185">Reference proteome</keyword>
<dbReference type="Proteomes" id="UP000244336">
    <property type="component" value="Chromosome 3"/>
</dbReference>
<proteinExistence type="predicted"/>
<sequence length="95" mass="10353">MKGTKVVLTRKGIKGSTNAIFVQTMAITGTSARSAVRGPPNKKRKIIKSSQTSIVPFEDDEVPASSMSFPFRLSSKFVSEDFSSRVAECTRLILV</sequence>
<evidence type="ECO:0000313" key="2">
    <source>
        <dbReference type="Proteomes" id="UP000244336"/>
    </source>
</evidence>
<dbReference type="AlphaFoldDB" id="A0A2T7EHT2"/>
<dbReference type="Gramene" id="PUZ67382">
    <property type="protein sequence ID" value="PUZ67382"/>
    <property type="gene ID" value="GQ55_3G430300"/>
</dbReference>
<dbReference type="EMBL" id="CM009751">
    <property type="protein sequence ID" value="PUZ67382.1"/>
    <property type="molecule type" value="Genomic_DNA"/>
</dbReference>
<reference evidence="1 2" key="1">
    <citation type="submission" date="2018-04" db="EMBL/GenBank/DDBJ databases">
        <title>WGS assembly of Panicum hallii var. hallii HAL2.</title>
        <authorList>
            <person name="Lovell J."/>
            <person name="Jenkins J."/>
            <person name="Lowry D."/>
            <person name="Mamidi S."/>
            <person name="Sreedasyam A."/>
            <person name="Weng X."/>
            <person name="Barry K."/>
            <person name="Bonette J."/>
            <person name="Campitelli B."/>
            <person name="Daum C."/>
            <person name="Gordon S."/>
            <person name="Gould B."/>
            <person name="Lipzen A."/>
            <person name="MacQueen A."/>
            <person name="Palacio-Mejia J."/>
            <person name="Plott C."/>
            <person name="Shakirov E."/>
            <person name="Shu S."/>
            <person name="Yoshinaga Y."/>
            <person name="Zane M."/>
            <person name="Rokhsar D."/>
            <person name="Grimwood J."/>
            <person name="Schmutz J."/>
            <person name="Juenger T."/>
        </authorList>
    </citation>
    <scope>NUCLEOTIDE SEQUENCE [LARGE SCALE GENOMIC DNA]</scope>
    <source>
        <strain evidence="2">cv. HAL2</strain>
    </source>
</reference>
<gene>
    <name evidence="1" type="ORF">GQ55_3G430300</name>
</gene>
<organism evidence="1 2">
    <name type="scientific">Panicum hallii var. hallii</name>
    <dbReference type="NCBI Taxonomy" id="1504633"/>
    <lineage>
        <taxon>Eukaryota</taxon>
        <taxon>Viridiplantae</taxon>
        <taxon>Streptophyta</taxon>
        <taxon>Embryophyta</taxon>
        <taxon>Tracheophyta</taxon>
        <taxon>Spermatophyta</taxon>
        <taxon>Magnoliopsida</taxon>
        <taxon>Liliopsida</taxon>
        <taxon>Poales</taxon>
        <taxon>Poaceae</taxon>
        <taxon>PACMAD clade</taxon>
        <taxon>Panicoideae</taxon>
        <taxon>Panicodae</taxon>
        <taxon>Paniceae</taxon>
        <taxon>Panicinae</taxon>
        <taxon>Panicum</taxon>
        <taxon>Panicum sect. Panicum</taxon>
    </lineage>
</organism>
<name>A0A2T7EHT2_9POAL</name>
<evidence type="ECO:0000313" key="1">
    <source>
        <dbReference type="EMBL" id="PUZ67382.1"/>
    </source>
</evidence>
<protein>
    <submittedName>
        <fullName evidence="1">Uncharacterized protein</fullName>
    </submittedName>
</protein>